<dbReference type="EMBL" id="JAVDVQ010000003">
    <property type="protein sequence ID" value="MDR7081618.1"/>
    <property type="molecule type" value="Genomic_DNA"/>
</dbReference>
<dbReference type="RefSeq" id="WP_310051032.1">
    <property type="nucleotide sequence ID" value="NZ_JAVDVQ010000003.1"/>
</dbReference>
<organism evidence="4 5">
    <name type="scientific">Arthrobacter ginsengisoli</name>
    <dbReference type="NCBI Taxonomy" id="1356565"/>
    <lineage>
        <taxon>Bacteria</taxon>
        <taxon>Bacillati</taxon>
        <taxon>Actinomycetota</taxon>
        <taxon>Actinomycetes</taxon>
        <taxon>Micrococcales</taxon>
        <taxon>Micrococcaceae</taxon>
        <taxon>Arthrobacter</taxon>
    </lineage>
</organism>
<comment type="caution">
    <text evidence="4">The sequence shown here is derived from an EMBL/GenBank/DDBJ whole genome shotgun (WGS) entry which is preliminary data.</text>
</comment>
<proteinExistence type="predicted"/>
<feature type="DNA-binding region" description="H-T-H motif" evidence="2">
    <location>
        <begin position="33"/>
        <end position="52"/>
    </location>
</feature>
<dbReference type="InterPro" id="IPR009057">
    <property type="entry name" value="Homeodomain-like_sf"/>
</dbReference>
<evidence type="ECO:0000256" key="2">
    <source>
        <dbReference type="PROSITE-ProRule" id="PRU00335"/>
    </source>
</evidence>
<keyword evidence="5" id="KW-1185">Reference proteome</keyword>
<dbReference type="InterPro" id="IPR050109">
    <property type="entry name" value="HTH-type_TetR-like_transc_reg"/>
</dbReference>
<dbReference type="Proteomes" id="UP001252243">
    <property type="component" value="Unassembled WGS sequence"/>
</dbReference>
<sequence length="195" mass="22237">MASIREAQKQMTRRLLLEKGLELFEEKGFAATTVDDIAAAVGTTRATFYAHFPSKAQLMRSLVERSNELLTEADVPPLHSVVESGDRDLIRVWLARKFEQWAEIRPYVVAAHQAAASEPDIQAALDQWFDTAIDDMQAGLDRAGRFDAPSRRVRCALAFGELEFFSRRWMRLGWTVDRNVSLDLMVDNWCFLLTE</sequence>
<evidence type="ECO:0000259" key="3">
    <source>
        <dbReference type="PROSITE" id="PS50977"/>
    </source>
</evidence>
<dbReference type="PRINTS" id="PR00455">
    <property type="entry name" value="HTHTETR"/>
</dbReference>
<dbReference type="SUPFAM" id="SSF46689">
    <property type="entry name" value="Homeodomain-like"/>
    <property type="match status" value="1"/>
</dbReference>
<dbReference type="PANTHER" id="PTHR30055:SF226">
    <property type="entry name" value="HTH-TYPE TRANSCRIPTIONAL REGULATOR PKSA"/>
    <property type="match status" value="1"/>
</dbReference>
<keyword evidence="1 2" id="KW-0238">DNA-binding</keyword>
<feature type="domain" description="HTH tetR-type" evidence="3">
    <location>
        <begin position="10"/>
        <end position="70"/>
    </location>
</feature>
<evidence type="ECO:0000256" key="1">
    <source>
        <dbReference type="ARBA" id="ARBA00023125"/>
    </source>
</evidence>
<accession>A0ABU1U8V7</accession>
<name>A0ABU1U8V7_9MICC</name>
<dbReference type="Pfam" id="PF00440">
    <property type="entry name" value="TetR_N"/>
    <property type="match status" value="1"/>
</dbReference>
<reference evidence="4 5" key="1">
    <citation type="submission" date="2023-07" db="EMBL/GenBank/DDBJ databases">
        <title>Sorghum-associated microbial communities from plants grown in Nebraska, USA.</title>
        <authorList>
            <person name="Schachtman D."/>
        </authorList>
    </citation>
    <scope>NUCLEOTIDE SEQUENCE [LARGE SCALE GENOMIC DNA]</scope>
    <source>
        <strain evidence="4 5">BE167</strain>
    </source>
</reference>
<evidence type="ECO:0000313" key="4">
    <source>
        <dbReference type="EMBL" id="MDR7081618.1"/>
    </source>
</evidence>
<dbReference type="PANTHER" id="PTHR30055">
    <property type="entry name" value="HTH-TYPE TRANSCRIPTIONAL REGULATOR RUTR"/>
    <property type="match status" value="1"/>
</dbReference>
<dbReference type="Gene3D" id="1.10.357.10">
    <property type="entry name" value="Tetracycline Repressor, domain 2"/>
    <property type="match status" value="1"/>
</dbReference>
<protein>
    <submittedName>
        <fullName evidence="4">AcrR family transcriptional regulator</fullName>
    </submittedName>
</protein>
<evidence type="ECO:0000313" key="5">
    <source>
        <dbReference type="Proteomes" id="UP001252243"/>
    </source>
</evidence>
<gene>
    <name evidence="4" type="ORF">J2X01_000899</name>
</gene>
<dbReference type="PROSITE" id="PS50977">
    <property type="entry name" value="HTH_TETR_2"/>
    <property type="match status" value="1"/>
</dbReference>
<dbReference type="InterPro" id="IPR001647">
    <property type="entry name" value="HTH_TetR"/>
</dbReference>